<keyword evidence="1" id="KW-1133">Transmembrane helix</keyword>
<dbReference type="Proteomes" id="UP000003208">
    <property type="component" value="Unassembled WGS sequence"/>
</dbReference>
<accession>G6YP58</accession>
<keyword evidence="3" id="KW-1185">Reference proteome</keyword>
<dbReference type="AlphaFoldDB" id="G6YP58"/>
<keyword evidence="1" id="KW-0472">Membrane</keyword>
<dbReference type="PATRIC" id="fig|1094979.3.peg.580"/>
<feature type="transmembrane region" description="Helical" evidence="1">
    <location>
        <begin position="109"/>
        <end position="129"/>
    </location>
</feature>
<gene>
    <name evidence="2" type="ORF">KYE_03100</name>
</gene>
<protein>
    <submittedName>
        <fullName evidence="2">Uncharacterized protein</fullName>
    </submittedName>
</protein>
<feature type="transmembrane region" description="Helical" evidence="1">
    <location>
        <begin position="68"/>
        <end position="97"/>
    </location>
</feature>
<dbReference type="EMBL" id="AGTR01000013">
    <property type="protein sequence ID" value="EHJ06120.1"/>
    <property type="molecule type" value="Genomic_DNA"/>
</dbReference>
<evidence type="ECO:0000256" key="1">
    <source>
        <dbReference type="SAM" id="Phobius"/>
    </source>
</evidence>
<reference evidence="2 3" key="1">
    <citation type="journal article" date="2012" name="J. Bacteriol.">
        <title>Genome sequence of deep-sea manganese-oxidizing bacterium Marinobacter manganoxydans MnI7-9.</title>
        <authorList>
            <person name="Wang H."/>
            <person name="Li H."/>
            <person name="Shao Z."/>
            <person name="Liao S."/>
            <person name="Johnstone L."/>
            <person name="Rensing C."/>
            <person name="Wang G."/>
        </authorList>
    </citation>
    <scope>NUCLEOTIDE SEQUENCE [LARGE SCALE GENOMIC DNA]</scope>
    <source>
        <strain evidence="2 3">MnI7-9</strain>
    </source>
</reference>
<evidence type="ECO:0000313" key="3">
    <source>
        <dbReference type="Proteomes" id="UP000003208"/>
    </source>
</evidence>
<proteinExistence type="predicted"/>
<evidence type="ECO:0000313" key="2">
    <source>
        <dbReference type="EMBL" id="EHJ06120.1"/>
    </source>
</evidence>
<feature type="transmembrane region" description="Helical" evidence="1">
    <location>
        <begin position="38"/>
        <end position="56"/>
    </location>
</feature>
<sequence>MWFVVISSLFFGIILTFSDKIIEKIITYVTYIEYGGDYPIVLIFTTLIFSTTIFVRKGDFPKTYYLSGALLITSLVLTFFLPGFYRITSIFLLLYFWYFVQFFRNPVSLYSFIFSVFFLYHSAASIMVIGSEKERLEKRIEVSVGARKEAYKKALNSTYIPYEFYWQNFNEL</sequence>
<organism evidence="2 3">
    <name type="scientific">Marinobacter manganoxydans MnI7-9</name>
    <dbReference type="NCBI Taxonomy" id="1094979"/>
    <lineage>
        <taxon>Bacteria</taxon>
        <taxon>Pseudomonadati</taxon>
        <taxon>Pseudomonadota</taxon>
        <taxon>Gammaproteobacteria</taxon>
        <taxon>Pseudomonadales</taxon>
        <taxon>Marinobacteraceae</taxon>
        <taxon>Marinobacter</taxon>
    </lineage>
</organism>
<name>G6YP58_9GAMM</name>
<keyword evidence="1" id="KW-0812">Transmembrane</keyword>